<accession>A0A8J6TLJ3</accession>
<dbReference type="Pfam" id="PF13481">
    <property type="entry name" value="AAA_25"/>
    <property type="match status" value="1"/>
</dbReference>
<evidence type="ECO:0000256" key="2">
    <source>
        <dbReference type="ARBA" id="ARBA00022771"/>
    </source>
</evidence>
<evidence type="ECO:0000313" key="5">
    <source>
        <dbReference type="EMBL" id="MBC8360366.1"/>
    </source>
</evidence>
<dbReference type="InterPro" id="IPR027417">
    <property type="entry name" value="P-loop_NTPase"/>
</dbReference>
<gene>
    <name evidence="5" type="ORF">H8E23_03065</name>
</gene>
<dbReference type="Gene3D" id="3.40.1360.10">
    <property type="match status" value="1"/>
</dbReference>
<dbReference type="GO" id="GO:0008270">
    <property type="term" value="F:zinc ion binding"/>
    <property type="evidence" value="ECO:0007669"/>
    <property type="project" value="UniProtKB-KW"/>
</dbReference>
<dbReference type="GO" id="GO:0006269">
    <property type="term" value="P:DNA replication, synthesis of primer"/>
    <property type="evidence" value="ECO:0007669"/>
    <property type="project" value="TreeGrafter"/>
</dbReference>
<dbReference type="SMART" id="SM00400">
    <property type="entry name" value="ZnF_CHCC"/>
    <property type="match status" value="1"/>
</dbReference>
<dbReference type="CDD" id="cd01029">
    <property type="entry name" value="TOPRIM_primases"/>
    <property type="match status" value="1"/>
</dbReference>
<dbReference type="Gene3D" id="3.40.50.300">
    <property type="entry name" value="P-loop containing nucleotide triphosphate hydrolases"/>
    <property type="match status" value="1"/>
</dbReference>
<dbReference type="GO" id="GO:0005737">
    <property type="term" value="C:cytoplasm"/>
    <property type="evidence" value="ECO:0007669"/>
    <property type="project" value="TreeGrafter"/>
</dbReference>
<sequence length="601" mass="68398">MKNKILNHFNGDYKSFYKKYLPEAKKIGGDEYAAKCCFPNHEDKNPSFNFNNQSGKYFCHGCGKKGDIFHFYGKINSLDTRRDFGKILKGIADDFSIPWEERKSRLVKTYDYTDADSNLLFQVCRMDPKDFRQRQPNGNGGWIWNLKGIQTVLYRLPEVLKADEVLLVEGEKDTDNLLNIGFTATTSPMGAKKWRDEYSEALKGKNIVLIPDNDNEGREHMARVGASLQGVAASLKLVNLPDLPSKGDVSDFIATFNDKEQAAERLSILIENAKPYEPPKKITTEDAILEIHRFCELDREERKEYLTPWIKEGSIGLISGWRGCGKTWFALGILDAISRGEFFGPWKCKESVPCLLLDGEMPTQDIIERSNDLRLTSARQNPFYIYSDAHANRLGLPRAHLANETWRQNMKRILITRKVKLWVIDNLASLASGLDENTKKDWDPINSWLLELRFAGISTIMLHHANKDGGQRGTSAREDNIDTSIILKAPHDYNPEDGARFIVNFTKSRVRMSDLHLVADTEFKLTHDETKKLVWTWNNVKGERKKEILKLIDEGIDQKTICETLDLSKGYVSKIKKQAINDGLITSKGKLSPSGFDYVSG</sequence>
<evidence type="ECO:0000256" key="3">
    <source>
        <dbReference type="ARBA" id="ARBA00022833"/>
    </source>
</evidence>
<dbReference type="AlphaFoldDB" id="A0A8J6TLJ3"/>
<dbReference type="PANTHER" id="PTHR30313:SF2">
    <property type="entry name" value="DNA PRIMASE"/>
    <property type="match status" value="1"/>
</dbReference>
<dbReference type="SUPFAM" id="SSF52540">
    <property type="entry name" value="P-loop containing nucleoside triphosphate hydrolases"/>
    <property type="match status" value="1"/>
</dbReference>
<keyword evidence="2" id="KW-0863">Zinc-finger</keyword>
<protein>
    <submittedName>
        <fullName evidence="5">AAA family ATPase</fullName>
    </submittedName>
</protein>
<organism evidence="5 6">
    <name type="scientific">Candidatus Desulfatibia profunda</name>
    <dbReference type="NCBI Taxonomy" id="2841695"/>
    <lineage>
        <taxon>Bacteria</taxon>
        <taxon>Pseudomonadati</taxon>
        <taxon>Thermodesulfobacteriota</taxon>
        <taxon>Desulfobacteria</taxon>
        <taxon>Desulfobacterales</taxon>
        <taxon>Desulfobacterales incertae sedis</taxon>
        <taxon>Candidatus Desulfatibia</taxon>
    </lineage>
</organism>
<dbReference type="Pfam" id="PF01807">
    <property type="entry name" value="Zn_ribbon_DnaG"/>
    <property type="match status" value="1"/>
</dbReference>
<proteinExistence type="predicted"/>
<evidence type="ECO:0000259" key="4">
    <source>
        <dbReference type="SMART" id="SM00400"/>
    </source>
</evidence>
<dbReference type="Gene3D" id="3.90.580.10">
    <property type="entry name" value="Zinc finger, CHC2-type domain"/>
    <property type="match status" value="1"/>
</dbReference>
<evidence type="ECO:0000256" key="1">
    <source>
        <dbReference type="ARBA" id="ARBA00022723"/>
    </source>
</evidence>
<evidence type="ECO:0000313" key="6">
    <source>
        <dbReference type="Proteomes" id="UP000603434"/>
    </source>
</evidence>
<dbReference type="InterPro" id="IPR050219">
    <property type="entry name" value="DnaG_primase"/>
</dbReference>
<dbReference type="InterPro" id="IPR034154">
    <property type="entry name" value="TOPRIM_DnaG/twinkle"/>
</dbReference>
<reference evidence="5 6" key="1">
    <citation type="submission" date="2020-08" db="EMBL/GenBank/DDBJ databases">
        <title>Bridging the membrane lipid divide: bacteria of the FCB group superphylum have the potential to synthesize archaeal ether lipids.</title>
        <authorList>
            <person name="Villanueva L."/>
            <person name="Von Meijenfeldt F.A.B."/>
            <person name="Westbye A.B."/>
            <person name="Yadav S."/>
            <person name="Hopmans E.C."/>
            <person name="Dutilh B.E."/>
            <person name="Sinninghe Damste J.S."/>
        </authorList>
    </citation>
    <scope>NUCLEOTIDE SEQUENCE [LARGE SCALE GENOMIC DNA]</scope>
    <source>
        <strain evidence="5">NIOZ-UU30</strain>
    </source>
</reference>
<dbReference type="InterPro" id="IPR002694">
    <property type="entry name" value="Znf_CHC2"/>
</dbReference>
<name>A0A8J6TLJ3_9BACT</name>
<dbReference type="SUPFAM" id="SSF56731">
    <property type="entry name" value="DNA primase core"/>
    <property type="match status" value="1"/>
</dbReference>
<dbReference type="SUPFAM" id="SSF57783">
    <property type="entry name" value="Zinc beta-ribbon"/>
    <property type="match status" value="1"/>
</dbReference>
<dbReference type="GO" id="GO:0003677">
    <property type="term" value="F:DNA binding"/>
    <property type="evidence" value="ECO:0007669"/>
    <property type="project" value="InterPro"/>
</dbReference>
<dbReference type="GO" id="GO:0003899">
    <property type="term" value="F:DNA-directed RNA polymerase activity"/>
    <property type="evidence" value="ECO:0007669"/>
    <property type="project" value="InterPro"/>
</dbReference>
<dbReference type="PANTHER" id="PTHR30313">
    <property type="entry name" value="DNA PRIMASE"/>
    <property type="match status" value="1"/>
</dbReference>
<keyword evidence="1" id="KW-0479">Metal-binding</keyword>
<feature type="domain" description="Zinc finger CHC2-type" evidence="4">
    <location>
        <begin position="34"/>
        <end position="92"/>
    </location>
</feature>
<dbReference type="InterPro" id="IPR036977">
    <property type="entry name" value="DNA_primase_Znf_CHC2"/>
</dbReference>
<keyword evidence="3" id="KW-0862">Zinc</keyword>
<dbReference type="EMBL" id="JACNJH010000085">
    <property type="protein sequence ID" value="MBC8360366.1"/>
    <property type="molecule type" value="Genomic_DNA"/>
</dbReference>
<dbReference type="Proteomes" id="UP000603434">
    <property type="component" value="Unassembled WGS sequence"/>
</dbReference>
<comment type="caution">
    <text evidence="5">The sequence shown here is derived from an EMBL/GenBank/DDBJ whole genome shotgun (WGS) entry which is preliminary data.</text>
</comment>